<dbReference type="SUPFAM" id="SSF53955">
    <property type="entry name" value="Lysozyme-like"/>
    <property type="match status" value="1"/>
</dbReference>
<dbReference type="EMBL" id="JBHULL010000003">
    <property type="protein sequence ID" value="MFD2581499.1"/>
    <property type="molecule type" value="Genomic_DNA"/>
</dbReference>
<keyword evidence="3" id="KW-0326">Glycosidase</keyword>
<reference evidence="5" key="1">
    <citation type="journal article" date="2019" name="Int. J. Syst. Evol. Microbiol.">
        <title>The Global Catalogue of Microorganisms (GCM) 10K type strain sequencing project: providing services to taxonomists for standard genome sequencing and annotation.</title>
        <authorList>
            <consortium name="The Broad Institute Genomics Platform"/>
            <consortium name="The Broad Institute Genome Sequencing Center for Infectious Disease"/>
            <person name="Wu L."/>
            <person name="Ma J."/>
        </authorList>
    </citation>
    <scope>NUCLEOTIDE SEQUENCE [LARGE SCALE GENOMIC DNA]</scope>
    <source>
        <strain evidence="5">KCTC 42866</strain>
    </source>
</reference>
<accession>A0ABW5MID7</accession>
<evidence type="ECO:0000256" key="2">
    <source>
        <dbReference type="ARBA" id="ARBA00022638"/>
    </source>
</evidence>
<evidence type="ECO:0000313" key="4">
    <source>
        <dbReference type="EMBL" id="MFD2581499.1"/>
    </source>
</evidence>
<protein>
    <recommendedName>
        <fullName evidence="3">Lysozyme</fullName>
        <ecNumber evidence="3">3.2.1.17</ecNumber>
    </recommendedName>
</protein>
<keyword evidence="1 3" id="KW-0929">Antimicrobial</keyword>
<proteinExistence type="inferred from homology"/>
<keyword evidence="3 4" id="KW-0378">Hydrolase</keyword>
<dbReference type="EC" id="3.2.1.17" evidence="3"/>
<dbReference type="Proteomes" id="UP001597461">
    <property type="component" value="Unassembled WGS sequence"/>
</dbReference>
<comment type="catalytic activity">
    <reaction evidence="3">
        <text>Hydrolysis of (1-&gt;4)-beta-linkages between N-acetylmuramic acid and N-acetyl-D-glucosamine residues in a peptidoglycan and between N-acetyl-D-glucosamine residues in chitodextrins.</text>
        <dbReference type="EC" id="3.2.1.17"/>
    </reaction>
</comment>
<dbReference type="RefSeq" id="WP_379074877.1">
    <property type="nucleotide sequence ID" value="NZ_JBHULL010000003.1"/>
</dbReference>
<name>A0ABW5MID7_9SPHI</name>
<dbReference type="Gene3D" id="1.10.530.40">
    <property type="match status" value="1"/>
</dbReference>
<evidence type="ECO:0000256" key="1">
    <source>
        <dbReference type="ARBA" id="ARBA00022529"/>
    </source>
</evidence>
<keyword evidence="2 3" id="KW-0081">Bacteriolytic enzyme</keyword>
<organism evidence="4 5">
    <name type="scientific">Pedobacter vanadiisoli</name>
    <dbReference type="NCBI Taxonomy" id="1761975"/>
    <lineage>
        <taxon>Bacteria</taxon>
        <taxon>Pseudomonadati</taxon>
        <taxon>Bacteroidota</taxon>
        <taxon>Sphingobacteriia</taxon>
        <taxon>Sphingobacteriales</taxon>
        <taxon>Sphingobacteriaceae</taxon>
        <taxon>Pedobacter</taxon>
    </lineage>
</organism>
<dbReference type="InterPro" id="IPR023347">
    <property type="entry name" value="Lysozyme_dom_sf"/>
</dbReference>
<dbReference type="Pfam" id="PF00959">
    <property type="entry name" value="Phage_lysozyme"/>
    <property type="match status" value="1"/>
</dbReference>
<dbReference type="GO" id="GO:0016787">
    <property type="term" value="F:hydrolase activity"/>
    <property type="evidence" value="ECO:0007669"/>
    <property type="project" value="UniProtKB-KW"/>
</dbReference>
<comment type="caution">
    <text evidence="4">The sequence shown here is derived from an EMBL/GenBank/DDBJ whole genome shotgun (WGS) entry which is preliminary data.</text>
</comment>
<comment type="similarity">
    <text evidence="3">Belongs to the glycosyl hydrolase 24 family.</text>
</comment>
<dbReference type="InterPro" id="IPR002196">
    <property type="entry name" value="Glyco_hydro_24"/>
</dbReference>
<gene>
    <name evidence="4" type="ORF">ACFSR6_03295</name>
</gene>
<dbReference type="InterPro" id="IPR023346">
    <property type="entry name" value="Lysozyme-like_dom_sf"/>
</dbReference>
<evidence type="ECO:0000313" key="5">
    <source>
        <dbReference type="Proteomes" id="UP001597461"/>
    </source>
</evidence>
<keyword evidence="5" id="KW-1185">Reference proteome</keyword>
<evidence type="ECO:0000256" key="3">
    <source>
        <dbReference type="RuleBase" id="RU003788"/>
    </source>
</evidence>
<sequence length="154" mass="17365">MRPSEKAIQAIKNRERCSLVSYRLPGEKHYTIGWGHYCDRTPALDHAGARITQSLADAFLIQDVEEKTSYLNAILKTEVSQNLYDALVSTFYQYNPKNLYLRGIIQAINLGASASRVAKMLMALPSNKYNKKARKVDALLATTGELHHIDNIRV</sequence>